<feature type="transmembrane region" description="Helical" evidence="1">
    <location>
        <begin position="415"/>
        <end position="439"/>
    </location>
</feature>
<keyword evidence="1" id="KW-0812">Transmembrane</keyword>
<evidence type="ECO:0008006" key="4">
    <source>
        <dbReference type="Google" id="ProtNLM"/>
    </source>
</evidence>
<gene>
    <name evidence="2" type="ORF">HXL70_06035</name>
</gene>
<evidence type="ECO:0000313" key="2">
    <source>
        <dbReference type="EMBL" id="MBF1129589.1"/>
    </source>
</evidence>
<evidence type="ECO:0000256" key="1">
    <source>
        <dbReference type="SAM" id="Phobius"/>
    </source>
</evidence>
<keyword evidence="1" id="KW-1133">Transmembrane helix</keyword>
<organism evidence="2 3">
    <name type="scientific">Dialister invisus</name>
    <dbReference type="NCBI Taxonomy" id="218538"/>
    <lineage>
        <taxon>Bacteria</taxon>
        <taxon>Bacillati</taxon>
        <taxon>Bacillota</taxon>
        <taxon>Negativicutes</taxon>
        <taxon>Veillonellales</taxon>
        <taxon>Veillonellaceae</taxon>
        <taxon>Dialister</taxon>
    </lineage>
</organism>
<evidence type="ECO:0000313" key="3">
    <source>
        <dbReference type="Proteomes" id="UP000757890"/>
    </source>
</evidence>
<reference evidence="2" key="1">
    <citation type="submission" date="2020-04" db="EMBL/GenBank/DDBJ databases">
        <title>Deep metagenomics examines the oral microbiome during advanced dental caries in children, revealing novel taxa and co-occurrences with host molecules.</title>
        <authorList>
            <person name="Baker J.L."/>
            <person name="Morton J.T."/>
            <person name="Dinis M."/>
            <person name="Alvarez R."/>
            <person name="Tran N.C."/>
            <person name="Knight R."/>
            <person name="Edlund A."/>
        </authorList>
    </citation>
    <scope>NUCLEOTIDE SEQUENCE</scope>
    <source>
        <strain evidence="2">JCVI_32_bin.14</strain>
    </source>
</reference>
<feature type="transmembrane region" description="Helical" evidence="1">
    <location>
        <begin position="512"/>
        <end position="535"/>
    </location>
</feature>
<feature type="transmembrane region" description="Helical" evidence="1">
    <location>
        <begin position="451"/>
        <end position="469"/>
    </location>
</feature>
<dbReference type="AlphaFoldDB" id="A0A930B618"/>
<accession>A0A930B618</accession>
<dbReference type="Proteomes" id="UP000757890">
    <property type="component" value="Unassembled WGS sequence"/>
</dbReference>
<protein>
    <recommendedName>
        <fullName evidence="4">Zinc ribbon domain-containing protein</fullName>
    </recommendedName>
</protein>
<comment type="caution">
    <text evidence="2">The sequence shown here is derived from an EMBL/GenBank/DDBJ whole genome shotgun (WGS) entry which is preliminary data.</text>
</comment>
<keyword evidence="1" id="KW-0472">Membrane</keyword>
<sequence length="536" mass="60294">MTEESRNPLEIRCSACGAPAEFDIIHQIYQCRYCGQKVDANEPVERLKKWRALKRRHSGVNSGDIHPSVHICKNCGAEILIPEGEAVGRCEFCGGNLVRRAFTFRDNLPEVFIPFVLTEKEASERLTAWALKNKRIKEAGWVEKNIKSLKGYYLPYQIVKGPVRCTVFRDQAFSGKKYICGSFINGMAVNTSNQLDNMVLDHAEPFDWKGTVPFEFGYIAGQRVKLPDISGGAAEQRVLEEVEADYLPIVEKVMETSGVKLHAKGENLLSIPALLPLYIIAGKGKLAAVNGQTGRIAVSVGEKKKSWPWIVEPLLMTVFVFIVMLFLFDYEVYVAGMVGLVFGIIFFAGFSDGRSARIRKIIRQGKNCRAERKGIRLIVKEEAFPEKDFEAPVFFEKVKGKMAPVKISFYSWERWVQIGVFLLLLNFLPAVFALLIYYGSGMTGPICWSAMVVWLCLSVPCSLILWMSVGRIRLYNYPLVKLIGPEGKLTSVQADDIEPMNLFYILKDITELLLVFPWVIALLVFIILGTVGAMLM</sequence>
<name>A0A930B618_9FIRM</name>
<dbReference type="EMBL" id="JABZMK010000035">
    <property type="protein sequence ID" value="MBF1129589.1"/>
    <property type="molecule type" value="Genomic_DNA"/>
</dbReference>
<feature type="transmembrane region" description="Helical" evidence="1">
    <location>
        <begin position="309"/>
        <end position="327"/>
    </location>
</feature>
<feature type="transmembrane region" description="Helical" evidence="1">
    <location>
        <begin position="333"/>
        <end position="350"/>
    </location>
</feature>
<proteinExistence type="predicted"/>